<gene>
    <name evidence="1" type="ORF">SAMN05192551_107144</name>
</gene>
<dbReference type="STRING" id="69895.SAMN05192551_107144"/>
<dbReference type="Proteomes" id="UP000199287">
    <property type="component" value="Unassembled WGS sequence"/>
</dbReference>
<evidence type="ECO:0000313" key="2">
    <source>
        <dbReference type="Proteomes" id="UP000199287"/>
    </source>
</evidence>
<reference evidence="2" key="1">
    <citation type="submission" date="2016-10" db="EMBL/GenBank/DDBJ databases">
        <authorList>
            <person name="Varghese N."/>
            <person name="Submissions S."/>
        </authorList>
    </citation>
    <scope>NUCLEOTIDE SEQUENCE [LARGE SCALE GENOMIC DNA]</scope>
    <source>
        <strain evidence="2">Z-7934</strain>
    </source>
</reference>
<proteinExistence type="predicted"/>
<evidence type="ECO:0000313" key="1">
    <source>
        <dbReference type="EMBL" id="SFI17254.1"/>
    </source>
</evidence>
<keyword evidence="2" id="KW-1185">Reference proteome</keyword>
<protein>
    <submittedName>
        <fullName evidence="1">Uncharacterized protein</fullName>
    </submittedName>
</protein>
<dbReference type="RefSeq" id="WP_093372933.1">
    <property type="nucleotide sequence ID" value="NZ_FOQA01000007.1"/>
</dbReference>
<name>A0A1I3G1B9_9FIRM</name>
<sequence>MENFDYISIENISKKDFLMILQALEYTGEHTNIQEFVLLKDDLIQQLTDLSEVSVEELFSSMQDS</sequence>
<dbReference type="OrthoDB" id="1753235at2"/>
<organism evidence="1 2">
    <name type="scientific">Tindallia magadiensis</name>
    <dbReference type="NCBI Taxonomy" id="69895"/>
    <lineage>
        <taxon>Bacteria</taxon>
        <taxon>Bacillati</taxon>
        <taxon>Bacillota</taxon>
        <taxon>Clostridia</taxon>
        <taxon>Peptostreptococcales</taxon>
        <taxon>Tindalliaceae</taxon>
        <taxon>Tindallia</taxon>
    </lineage>
</organism>
<accession>A0A1I3G1B9</accession>
<dbReference type="EMBL" id="FOQA01000007">
    <property type="protein sequence ID" value="SFI17254.1"/>
    <property type="molecule type" value="Genomic_DNA"/>
</dbReference>
<dbReference type="AlphaFoldDB" id="A0A1I3G1B9"/>